<dbReference type="Gene3D" id="1.20.140.150">
    <property type="match status" value="1"/>
</dbReference>
<reference evidence="11" key="2">
    <citation type="submission" date="2025-09" db="UniProtKB">
        <authorList>
            <consortium name="Ensembl"/>
        </authorList>
    </citation>
    <scope>IDENTIFICATION</scope>
</reference>
<dbReference type="AlphaFoldDB" id="A0A8C4RA87"/>
<evidence type="ECO:0000313" key="12">
    <source>
        <dbReference type="Proteomes" id="UP000694388"/>
    </source>
</evidence>
<dbReference type="PRINTS" id="PR01385">
    <property type="entry name" value="CLAUDIN14"/>
</dbReference>
<dbReference type="Ensembl" id="ENSEBUT00000027574.1">
    <property type="protein sequence ID" value="ENSEBUP00000026998.1"/>
    <property type="gene ID" value="ENSEBUG00000016599.1"/>
</dbReference>
<evidence type="ECO:0000313" key="11">
    <source>
        <dbReference type="Ensembl" id="ENSEBUP00000026998.1"/>
    </source>
</evidence>
<reference evidence="11" key="1">
    <citation type="submission" date="2025-08" db="UniProtKB">
        <authorList>
            <consortium name="Ensembl"/>
        </authorList>
    </citation>
    <scope>IDENTIFICATION</scope>
</reference>
<evidence type="ECO:0000256" key="7">
    <source>
        <dbReference type="ARBA" id="ARBA00022949"/>
    </source>
</evidence>
<dbReference type="Proteomes" id="UP000694388">
    <property type="component" value="Unplaced"/>
</dbReference>
<evidence type="ECO:0000256" key="1">
    <source>
        <dbReference type="ARBA" id="ARBA00004435"/>
    </source>
</evidence>
<feature type="transmembrane region" description="Helical" evidence="10">
    <location>
        <begin position="84"/>
        <end position="105"/>
    </location>
</feature>
<dbReference type="InterPro" id="IPR006187">
    <property type="entry name" value="Claudin"/>
</dbReference>
<dbReference type="GO" id="GO:0005923">
    <property type="term" value="C:bicellular tight junction"/>
    <property type="evidence" value="ECO:0007669"/>
    <property type="project" value="UniProtKB-SubCell"/>
</dbReference>
<dbReference type="PANTHER" id="PTHR12002">
    <property type="entry name" value="CLAUDIN"/>
    <property type="match status" value="1"/>
</dbReference>
<dbReference type="GO" id="GO:0005198">
    <property type="term" value="F:structural molecule activity"/>
    <property type="evidence" value="ECO:0007669"/>
    <property type="project" value="InterPro"/>
</dbReference>
<dbReference type="GO" id="GO:0005886">
    <property type="term" value="C:plasma membrane"/>
    <property type="evidence" value="ECO:0007669"/>
    <property type="project" value="UniProtKB-SubCell"/>
</dbReference>
<proteinExistence type="inferred from homology"/>
<comment type="subcellular location">
    <subcellularLocation>
        <location evidence="1">Cell junction</location>
        <location evidence="1">Tight junction</location>
    </subcellularLocation>
    <subcellularLocation>
        <location evidence="2">Cell membrane</location>
        <topology evidence="2">Multi-pass membrane protein</topology>
    </subcellularLocation>
</comment>
<name>A0A8C4RA87_EPTBU</name>
<protein>
    <submittedName>
        <fullName evidence="11">Claudin 17</fullName>
    </submittedName>
</protein>
<feature type="transmembrane region" description="Helical" evidence="10">
    <location>
        <begin position="165"/>
        <end position="183"/>
    </location>
</feature>
<dbReference type="PRINTS" id="PR01077">
    <property type="entry name" value="CLAUDIN"/>
</dbReference>
<evidence type="ECO:0000256" key="5">
    <source>
        <dbReference type="ARBA" id="ARBA00022475"/>
    </source>
</evidence>
<keyword evidence="8 10" id="KW-1133">Transmembrane helix</keyword>
<evidence type="ECO:0000256" key="2">
    <source>
        <dbReference type="ARBA" id="ARBA00004651"/>
    </source>
</evidence>
<keyword evidence="9 10" id="KW-0472">Membrane</keyword>
<evidence type="ECO:0000256" key="10">
    <source>
        <dbReference type="SAM" id="Phobius"/>
    </source>
</evidence>
<sequence>MVNTALQVAGLVLSIVGWIGTIAVTVMPQWRVTAFIPSSANLITAQDFWEGIWMQCVFQTTGQQQCKVYDSLLSLSPDMQAARGLMCVACAMGLIAFIITVIGMQCTHCVQNTRIKAYIAISGGVLFLFTALLLLIPVCWTANAIIRDFYNPTLSQERKRELGPALYIGWASAFFLVAGGVLLTCSCPPKNEDSYKPVRSAHPLSQPRMSVQPRRTLTSPSYSMREFV</sequence>
<dbReference type="GeneTree" id="ENSGT00940000159077"/>
<evidence type="ECO:0000256" key="8">
    <source>
        <dbReference type="ARBA" id="ARBA00022989"/>
    </source>
</evidence>
<evidence type="ECO:0000256" key="3">
    <source>
        <dbReference type="ARBA" id="ARBA00008295"/>
    </source>
</evidence>
<accession>A0A8C4RA87</accession>
<evidence type="ECO:0000256" key="9">
    <source>
        <dbReference type="ARBA" id="ARBA00023136"/>
    </source>
</evidence>
<evidence type="ECO:0000256" key="6">
    <source>
        <dbReference type="ARBA" id="ARBA00022692"/>
    </source>
</evidence>
<comment type="similarity">
    <text evidence="3">Belongs to the claudin family.</text>
</comment>
<dbReference type="Pfam" id="PF00822">
    <property type="entry name" value="PMP22_Claudin"/>
    <property type="match status" value="1"/>
</dbReference>
<keyword evidence="4" id="KW-0796">Tight junction</keyword>
<keyword evidence="12" id="KW-1185">Reference proteome</keyword>
<keyword evidence="7" id="KW-0965">Cell junction</keyword>
<feature type="transmembrane region" description="Helical" evidence="10">
    <location>
        <begin position="117"/>
        <end position="145"/>
    </location>
</feature>
<evidence type="ECO:0000256" key="4">
    <source>
        <dbReference type="ARBA" id="ARBA00022427"/>
    </source>
</evidence>
<keyword evidence="5" id="KW-1003">Cell membrane</keyword>
<keyword evidence="6 10" id="KW-0812">Transmembrane</keyword>
<organism evidence="11 12">
    <name type="scientific">Eptatretus burgeri</name>
    <name type="common">Inshore hagfish</name>
    <dbReference type="NCBI Taxonomy" id="7764"/>
    <lineage>
        <taxon>Eukaryota</taxon>
        <taxon>Metazoa</taxon>
        <taxon>Chordata</taxon>
        <taxon>Craniata</taxon>
        <taxon>Vertebrata</taxon>
        <taxon>Cyclostomata</taxon>
        <taxon>Myxini</taxon>
        <taxon>Myxiniformes</taxon>
        <taxon>Myxinidae</taxon>
        <taxon>Eptatretinae</taxon>
        <taxon>Eptatretus</taxon>
    </lineage>
</organism>
<dbReference type="InterPro" id="IPR004031">
    <property type="entry name" value="PMP22/EMP/MP20/Claudin"/>
</dbReference>
<dbReference type="FunFam" id="1.20.140.150:FF:000001">
    <property type="entry name" value="Claudin"/>
    <property type="match status" value="1"/>
</dbReference>
<feature type="transmembrane region" description="Helical" evidence="10">
    <location>
        <begin position="6"/>
        <end position="27"/>
    </location>
</feature>